<dbReference type="AlphaFoldDB" id="A0A4U9VG37"/>
<accession>A0A4U9VG37</accession>
<dbReference type="Gene3D" id="2.40.400.10">
    <property type="entry name" value="Acetoacetate decarboxylase-like"/>
    <property type="match status" value="1"/>
</dbReference>
<name>A0A4U9VG37_SERFO</name>
<dbReference type="GeneID" id="30323818"/>
<proteinExistence type="predicted"/>
<dbReference type="InterPro" id="IPR023375">
    <property type="entry name" value="ADC_dom_sf"/>
</dbReference>
<evidence type="ECO:0000313" key="1">
    <source>
        <dbReference type="EMBL" id="VTR42061.1"/>
    </source>
</evidence>
<protein>
    <recommendedName>
        <fullName evidence="2">Acetoacetate decarboxylase</fullName>
    </recommendedName>
</protein>
<dbReference type="EMBL" id="CABEEZ010000103">
    <property type="protein sequence ID" value="VTR42061.1"/>
    <property type="molecule type" value="Genomic_DNA"/>
</dbReference>
<dbReference type="RefSeq" id="WP_024486706.1">
    <property type="nucleotide sequence ID" value="NZ_CAMKUH010000006.1"/>
</dbReference>
<gene>
    <name evidence="1" type="ORF">NCTC12965_04764</name>
</gene>
<sequence>MSNQQNDLPSIPTPFTMPFYYASLTNVGVYYLVPLSRVEPYLQGTGLSPARFGDKAMVSFNFQLYAGQFASGLNTPPEQWGSSGAAITQELELNIVAYPEHRKDQLAPIGYQEFIQDGDQTKLYGNHRVWVPCDAPIAIAAGEQLFGEPKFQTTFKVNLASQNPVRTNSAVYQPEWVETWGFRVDDPKDAKTAIFTCIVNTLGIKSIPGNISPITEYGVHDNKLIGCRWNILQAMDTYFLNGGHAEAVKLVLGTSSHPMRKDLEQLIGGCAPVAVQTLNSAPAAIQSRAYYP</sequence>
<evidence type="ECO:0008006" key="2">
    <source>
        <dbReference type="Google" id="ProtNLM"/>
    </source>
</evidence>
<organism evidence="1">
    <name type="scientific">Serratia fonticola</name>
    <dbReference type="NCBI Taxonomy" id="47917"/>
    <lineage>
        <taxon>Bacteria</taxon>
        <taxon>Pseudomonadati</taxon>
        <taxon>Pseudomonadota</taxon>
        <taxon>Gammaproteobacteria</taxon>
        <taxon>Enterobacterales</taxon>
        <taxon>Yersiniaceae</taxon>
        <taxon>Serratia</taxon>
    </lineage>
</organism>
<reference evidence="1" key="1">
    <citation type="submission" date="2019-05" db="EMBL/GenBank/DDBJ databases">
        <authorList>
            <consortium name="Pathogen Informatics"/>
        </authorList>
    </citation>
    <scope>NUCLEOTIDE SEQUENCE [LARGE SCALE GENOMIC DNA]</scope>
    <source>
        <strain evidence="1">NCTC12965</strain>
    </source>
</reference>
<dbReference type="SUPFAM" id="SSF160104">
    <property type="entry name" value="Acetoacetate decarboxylase-like"/>
    <property type="match status" value="1"/>
</dbReference>